<dbReference type="GO" id="GO:0004519">
    <property type="term" value="F:endonuclease activity"/>
    <property type="evidence" value="ECO:0007669"/>
    <property type="project" value="UniProtKB-KW"/>
</dbReference>
<dbReference type="GO" id="GO:0015074">
    <property type="term" value="P:DNA integration"/>
    <property type="evidence" value="ECO:0007669"/>
    <property type="project" value="InterPro"/>
</dbReference>
<dbReference type="InterPro" id="IPR041373">
    <property type="entry name" value="RT_RNaseH"/>
</dbReference>
<evidence type="ECO:0000256" key="1">
    <source>
        <dbReference type="ARBA" id="ARBA00012493"/>
    </source>
</evidence>
<dbReference type="GO" id="GO:0006508">
    <property type="term" value="P:proteolysis"/>
    <property type="evidence" value="ECO:0007669"/>
    <property type="project" value="UniProtKB-KW"/>
</dbReference>
<dbReference type="InterPro" id="IPR012337">
    <property type="entry name" value="RNaseH-like_sf"/>
</dbReference>
<accession>A0A0J7K129</accession>
<dbReference type="InterPro" id="IPR000477">
    <property type="entry name" value="RT_dom"/>
</dbReference>
<gene>
    <name evidence="11" type="ORF">RF55_18849</name>
</gene>
<evidence type="ECO:0000256" key="9">
    <source>
        <dbReference type="ARBA" id="ARBA00023268"/>
    </source>
</evidence>
<dbReference type="CDD" id="cd09274">
    <property type="entry name" value="RNase_HI_RT_Ty3"/>
    <property type="match status" value="1"/>
</dbReference>
<dbReference type="GO" id="GO:0042575">
    <property type="term" value="C:DNA polymerase complex"/>
    <property type="evidence" value="ECO:0007669"/>
    <property type="project" value="UniProtKB-ARBA"/>
</dbReference>
<dbReference type="OrthoDB" id="7697376at2759"/>
<evidence type="ECO:0000256" key="5">
    <source>
        <dbReference type="ARBA" id="ARBA00022722"/>
    </source>
</evidence>
<evidence type="ECO:0000256" key="7">
    <source>
        <dbReference type="ARBA" id="ARBA00022801"/>
    </source>
</evidence>
<dbReference type="Gene3D" id="3.30.420.10">
    <property type="entry name" value="Ribonuclease H-like superfamily/Ribonuclease H"/>
    <property type="match status" value="1"/>
</dbReference>
<comment type="caution">
    <text evidence="11">The sequence shown here is derived from an EMBL/GenBank/DDBJ whole genome shotgun (WGS) entry which is preliminary data.</text>
</comment>
<dbReference type="InterPro" id="IPR001584">
    <property type="entry name" value="Integrase_cat-core"/>
</dbReference>
<keyword evidence="6" id="KW-0255">Endonuclease</keyword>
<dbReference type="Proteomes" id="UP000036403">
    <property type="component" value="Unassembled WGS sequence"/>
</dbReference>
<dbReference type="InterPro" id="IPR043502">
    <property type="entry name" value="DNA/RNA_pol_sf"/>
</dbReference>
<evidence type="ECO:0000256" key="3">
    <source>
        <dbReference type="ARBA" id="ARBA00022679"/>
    </source>
</evidence>
<dbReference type="FunFam" id="3.30.70.270:FF:000020">
    <property type="entry name" value="Transposon Tf2-6 polyprotein-like Protein"/>
    <property type="match status" value="1"/>
</dbReference>
<dbReference type="EC" id="2.7.7.49" evidence="1"/>
<name>A0A0J7K129_LASNI</name>
<dbReference type="GO" id="GO:0003676">
    <property type="term" value="F:nucleic acid binding"/>
    <property type="evidence" value="ECO:0007669"/>
    <property type="project" value="InterPro"/>
</dbReference>
<dbReference type="PROSITE" id="PS50994">
    <property type="entry name" value="INTEGRASE"/>
    <property type="match status" value="1"/>
</dbReference>
<dbReference type="Pfam" id="PF17919">
    <property type="entry name" value="RT_RNaseH_2"/>
    <property type="match status" value="1"/>
</dbReference>
<evidence type="ECO:0000256" key="4">
    <source>
        <dbReference type="ARBA" id="ARBA00022695"/>
    </source>
</evidence>
<evidence type="ECO:0000259" key="10">
    <source>
        <dbReference type="PROSITE" id="PS50994"/>
    </source>
</evidence>
<dbReference type="GO" id="GO:0008233">
    <property type="term" value="F:peptidase activity"/>
    <property type="evidence" value="ECO:0007669"/>
    <property type="project" value="UniProtKB-KW"/>
</dbReference>
<dbReference type="Pfam" id="PF17917">
    <property type="entry name" value="RT_RNaseH"/>
    <property type="match status" value="1"/>
</dbReference>
<evidence type="ECO:0000313" key="12">
    <source>
        <dbReference type="Proteomes" id="UP000036403"/>
    </source>
</evidence>
<keyword evidence="9" id="KW-0511">Multifunctional enzyme</keyword>
<keyword evidence="12" id="KW-1185">Reference proteome</keyword>
<dbReference type="EMBL" id="LBMM01018046">
    <property type="protein sequence ID" value="KMQ83891.1"/>
    <property type="molecule type" value="Genomic_DNA"/>
</dbReference>
<dbReference type="SUPFAM" id="SSF53098">
    <property type="entry name" value="Ribonuclease H-like"/>
    <property type="match status" value="1"/>
</dbReference>
<keyword evidence="2" id="KW-0645">Protease</keyword>
<dbReference type="PANTHER" id="PTHR37984">
    <property type="entry name" value="PROTEIN CBG26694"/>
    <property type="match status" value="1"/>
</dbReference>
<dbReference type="SUPFAM" id="SSF56672">
    <property type="entry name" value="DNA/RNA polymerases"/>
    <property type="match status" value="1"/>
</dbReference>
<dbReference type="AlphaFoldDB" id="A0A0J7K129"/>
<dbReference type="InterPro" id="IPR043128">
    <property type="entry name" value="Rev_trsase/Diguanyl_cyclase"/>
</dbReference>
<reference evidence="11 12" key="1">
    <citation type="submission" date="2015-04" db="EMBL/GenBank/DDBJ databases">
        <title>Lasius niger genome sequencing.</title>
        <authorList>
            <person name="Konorov E.A."/>
            <person name="Nikitin M.A."/>
            <person name="Kirill M.V."/>
            <person name="Chang P."/>
        </authorList>
    </citation>
    <scope>NUCLEOTIDE SEQUENCE [LARGE SCALE GENOMIC DNA]</scope>
    <source>
        <tissue evidence="11">Whole</tissue>
    </source>
</reference>
<keyword evidence="4" id="KW-0548">Nucleotidyltransferase</keyword>
<evidence type="ECO:0000256" key="6">
    <source>
        <dbReference type="ARBA" id="ARBA00022759"/>
    </source>
</evidence>
<dbReference type="Gene3D" id="3.30.70.270">
    <property type="match status" value="2"/>
</dbReference>
<evidence type="ECO:0000256" key="8">
    <source>
        <dbReference type="ARBA" id="ARBA00022918"/>
    </source>
</evidence>
<dbReference type="InterPro" id="IPR041577">
    <property type="entry name" value="RT_RNaseH_2"/>
</dbReference>
<dbReference type="PaxDb" id="67767-A0A0J7K129"/>
<keyword evidence="5" id="KW-0540">Nuclease</keyword>
<evidence type="ECO:0000313" key="11">
    <source>
        <dbReference type="EMBL" id="KMQ83891.1"/>
    </source>
</evidence>
<dbReference type="InterPro" id="IPR036397">
    <property type="entry name" value="RNaseH_sf"/>
</dbReference>
<keyword evidence="8" id="KW-0695">RNA-directed DNA polymerase</keyword>
<feature type="domain" description="Integrase catalytic" evidence="10">
    <location>
        <begin position="439"/>
        <end position="577"/>
    </location>
</feature>
<dbReference type="Gene3D" id="3.10.10.10">
    <property type="entry name" value="HIV Type 1 Reverse Transcriptase, subunit A, domain 1"/>
    <property type="match status" value="1"/>
</dbReference>
<dbReference type="STRING" id="67767.A0A0J7K129"/>
<dbReference type="Gene3D" id="1.10.340.70">
    <property type="match status" value="1"/>
</dbReference>
<organism evidence="11 12">
    <name type="scientific">Lasius niger</name>
    <name type="common">Black garden ant</name>
    <dbReference type="NCBI Taxonomy" id="67767"/>
    <lineage>
        <taxon>Eukaryota</taxon>
        <taxon>Metazoa</taxon>
        <taxon>Ecdysozoa</taxon>
        <taxon>Arthropoda</taxon>
        <taxon>Hexapoda</taxon>
        <taxon>Insecta</taxon>
        <taxon>Pterygota</taxon>
        <taxon>Neoptera</taxon>
        <taxon>Endopterygota</taxon>
        <taxon>Hymenoptera</taxon>
        <taxon>Apocrita</taxon>
        <taxon>Aculeata</taxon>
        <taxon>Formicoidea</taxon>
        <taxon>Formicidae</taxon>
        <taxon>Formicinae</taxon>
        <taxon>Lasius</taxon>
        <taxon>Lasius</taxon>
    </lineage>
</organism>
<evidence type="ECO:0000256" key="2">
    <source>
        <dbReference type="ARBA" id="ARBA00022670"/>
    </source>
</evidence>
<dbReference type="GO" id="GO:0003964">
    <property type="term" value="F:RNA-directed DNA polymerase activity"/>
    <property type="evidence" value="ECO:0007669"/>
    <property type="project" value="UniProtKB-KW"/>
</dbReference>
<dbReference type="InterPro" id="IPR050951">
    <property type="entry name" value="Retrovirus_Pol_polyprotein"/>
</dbReference>
<dbReference type="FunFam" id="3.10.10.10:FF:000007">
    <property type="entry name" value="Retrovirus-related Pol polyprotein from transposon 17.6-like Protein"/>
    <property type="match status" value="1"/>
</dbReference>
<sequence length="577" mass="65980">MSRQKKEILEKEINVMLESDVIEECESPWATPVVLVPKKDGTTRICVDYRLNAVTNTDSYPMPRIDELLHLAKRTLYMSTIDLRSGYWQVSVKPEDRDKTAVTTPFGTFRFKRMPFGLKNSGATFQRLMDRFRKGLKDIVVKFLGHVITPEGIRPNEEKVAAILHLPPPRNMKHLLTFLQTASWFRRFVPGFAEIARPLTQLTKKDAAWTWAEDQKESFEKLKKLLTDALILRQADETLPLIIRTDASNYALGAYYRTRKFRRYIDGAKVVIGTDHQPLKWLMSLKSPSGCLARWALSLQEYNLKIIYTPGKVNVVADTLSRPPCTDKNEGDCEICTVVIDLPSEGAAKLREEQLSDPEVKKIIDAFETKDNPDVANWTSRGYLMTNGVLYRYSPMKETEEAQWVVPKCAIERILYENHDAPTAGHYGMDKTLRCISRLLMTPAASRRFETLAIDLFGPLPITVEGYQWIFIIEDVATKWVEIFPLKRATAETCARTLIDEVMLRYGISRRIISDHGPQFIGAVMQQVSYCLGFSQSLTPVYHPEANPVERKNRDMKVQLSILVENAHTKWADNCLP</sequence>
<dbReference type="PANTHER" id="PTHR37984:SF5">
    <property type="entry name" value="PROTEIN NYNRIN-LIKE"/>
    <property type="match status" value="1"/>
</dbReference>
<keyword evidence="7" id="KW-0378">Hydrolase</keyword>
<protein>
    <recommendedName>
        <fullName evidence="1">RNA-directed DNA polymerase</fullName>
        <ecNumber evidence="1">2.7.7.49</ecNumber>
    </recommendedName>
</protein>
<proteinExistence type="predicted"/>
<keyword evidence="3" id="KW-0808">Transferase</keyword>
<dbReference type="CDD" id="cd01647">
    <property type="entry name" value="RT_LTR"/>
    <property type="match status" value="1"/>
</dbReference>
<dbReference type="Pfam" id="PF00078">
    <property type="entry name" value="RVT_1"/>
    <property type="match status" value="1"/>
</dbReference>